<dbReference type="EMBL" id="AFWF01000018">
    <property type="protein sequence ID" value="EGU47765.1"/>
    <property type="molecule type" value="Genomic_DNA"/>
</dbReference>
<gene>
    <name evidence="10" type="ORF">VII00023_20267</name>
</gene>
<dbReference type="GO" id="GO:0005886">
    <property type="term" value="C:plasma membrane"/>
    <property type="evidence" value="ECO:0007669"/>
    <property type="project" value="UniProtKB-SubCell"/>
</dbReference>
<evidence type="ECO:0000256" key="2">
    <source>
        <dbReference type="ARBA" id="ARBA00022448"/>
    </source>
</evidence>
<feature type="transmembrane region" description="Helical" evidence="9">
    <location>
        <begin position="6"/>
        <end position="28"/>
    </location>
</feature>
<keyword evidence="11" id="KW-1185">Reference proteome</keyword>
<evidence type="ECO:0000256" key="1">
    <source>
        <dbReference type="ARBA" id="ARBA00004429"/>
    </source>
</evidence>
<evidence type="ECO:0000256" key="5">
    <source>
        <dbReference type="ARBA" id="ARBA00022692"/>
    </source>
</evidence>
<organism evidence="10 11">
    <name type="scientific">Vibrio ichthyoenteri ATCC 700023</name>
    <dbReference type="NCBI Taxonomy" id="870968"/>
    <lineage>
        <taxon>Bacteria</taxon>
        <taxon>Pseudomonadati</taxon>
        <taxon>Pseudomonadota</taxon>
        <taxon>Gammaproteobacteria</taxon>
        <taxon>Vibrionales</taxon>
        <taxon>Vibrionaceae</taxon>
        <taxon>Vibrio</taxon>
    </lineage>
</organism>
<dbReference type="Pfam" id="PF04143">
    <property type="entry name" value="Sulf_transp"/>
    <property type="match status" value="1"/>
</dbReference>
<dbReference type="PANTHER" id="PTHR30574:SF1">
    <property type="entry name" value="SULPHUR TRANSPORT DOMAIN-CONTAINING PROTEIN"/>
    <property type="match status" value="1"/>
</dbReference>
<feature type="transmembrane region" description="Helical" evidence="9">
    <location>
        <begin position="118"/>
        <end position="138"/>
    </location>
</feature>
<comment type="similarity">
    <text evidence="8">Belongs to the TsuA/YedE (TC 9.B.102) family.</text>
</comment>
<evidence type="ECO:0000256" key="4">
    <source>
        <dbReference type="ARBA" id="ARBA00022519"/>
    </source>
</evidence>
<evidence type="ECO:0000256" key="8">
    <source>
        <dbReference type="ARBA" id="ARBA00035655"/>
    </source>
</evidence>
<dbReference type="AlphaFoldDB" id="F9RXN6"/>
<dbReference type="InterPro" id="IPR007272">
    <property type="entry name" value="Sulf_transp_TsuA/YedE"/>
</dbReference>
<evidence type="ECO:0000256" key="9">
    <source>
        <dbReference type="SAM" id="Phobius"/>
    </source>
</evidence>
<comment type="caution">
    <text evidence="10">The sequence shown here is derived from an EMBL/GenBank/DDBJ whole genome shotgun (WGS) entry which is preliminary data.</text>
</comment>
<feature type="transmembrane region" description="Helical" evidence="9">
    <location>
        <begin position="81"/>
        <end position="98"/>
    </location>
</feature>
<evidence type="ECO:0000256" key="6">
    <source>
        <dbReference type="ARBA" id="ARBA00022989"/>
    </source>
</evidence>
<keyword evidence="6 9" id="KW-1133">Transmembrane helix</keyword>
<feature type="transmembrane region" description="Helical" evidence="9">
    <location>
        <begin position="49"/>
        <end position="69"/>
    </location>
</feature>
<sequence>MWQVIPWQSLLGGMLLGLSAVLLLLVNGKIAGISGIINGVVNPDVRDRVWRVLFLAGMAVGGVSAVQWLGASVPTLENSNLWIYIVAGLLVGIGTSLGNGCTSGHGICGIGRLSKRSIVATVVFMSIAILTVFVRVHLL</sequence>
<keyword evidence="3" id="KW-1003">Cell membrane</keyword>
<keyword evidence="2" id="KW-0813">Transport</keyword>
<keyword evidence="7 9" id="KW-0472">Membrane</keyword>
<dbReference type="PANTHER" id="PTHR30574">
    <property type="entry name" value="INNER MEMBRANE PROTEIN YEDE"/>
    <property type="match status" value="1"/>
</dbReference>
<evidence type="ECO:0000256" key="3">
    <source>
        <dbReference type="ARBA" id="ARBA00022475"/>
    </source>
</evidence>
<keyword evidence="5 9" id="KW-0812">Transmembrane</keyword>
<reference evidence="10 11" key="1">
    <citation type="journal article" date="2012" name="Int. J. Syst. Evol. Microbiol.">
        <title>Vibrio caribbeanicus sp. nov., isolated from the marine sponge Scleritoderma cyanea.</title>
        <authorList>
            <person name="Hoffmann M."/>
            <person name="Monday S.R."/>
            <person name="Allard M.W."/>
            <person name="Strain E.A."/>
            <person name="Whittaker P."/>
            <person name="Naum M."/>
            <person name="McCarthy P.J."/>
            <person name="Lopez J.V."/>
            <person name="Fischer M."/>
            <person name="Brown E.W."/>
        </authorList>
    </citation>
    <scope>NUCLEOTIDE SEQUENCE [LARGE SCALE GENOMIC DNA]</scope>
    <source>
        <strain evidence="10 11">ATCC 700023</strain>
    </source>
</reference>
<evidence type="ECO:0000313" key="11">
    <source>
        <dbReference type="Proteomes" id="UP000004605"/>
    </source>
</evidence>
<protein>
    <submittedName>
        <fullName evidence="10">Uncharacterized protein</fullName>
    </submittedName>
</protein>
<keyword evidence="4" id="KW-0997">Cell inner membrane</keyword>
<proteinExistence type="inferred from homology"/>
<dbReference type="RefSeq" id="WP_006710608.1">
    <property type="nucleotide sequence ID" value="NZ_AFWF01000018.1"/>
</dbReference>
<dbReference type="Proteomes" id="UP000004605">
    <property type="component" value="Unassembled WGS sequence"/>
</dbReference>
<evidence type="ECO:0000313" key="10">
    <source>
        <dbReference type="EMBL" id="EGU47765.1"/>
    </source>
</evidence>
<comment type="subcellular location">
    <subcellularLocation>
        <location evidence="1">Cell inner membrane</location>
        <topology evidence="1">Multi-pass membrane protein</topology>
    </subcellularLocation>
</comment>
<dbReference type="OrthoDB" id="9814020at2"/>
<name>F9RXN6_9VIBR</name>
<accession>F9RXN6</accession>
<evidence type="ECO:0000256" key="7">
    <source>
        <dbReference type="ARBA" id="ARBA00023136"/>
    </source>
</evidence>